<sequence>MLASNTQVEKEDDTTLSHPIRTNISLNIRPKTSLDLVLIRPAQPVATLVLMPGGPGKAGISGVNIINRADFVTLTAEIYVAQQIAIAVIDAPSDQPDGLTPRYRQTKTHEAELAMIIERLANETGLPIWVLGISRSTLSAMHAAINIENGISGLVLLSSITNIPIGSGATNLTDLSLDQVSMPTLIIAHKKDSCQGTPPRGATEILENLKNSSNAVIKFFQGGFESGQNPCLPETYHTFNGIQDKVAELIAEFIKNNIKSSNHSD</sequence>
<proteinExistence type="predicted"/>
<dbReference type="Gene3D" id="3.40.50.1820">
    <property type="entry name" value="alpha/beta hydrolase"/>
    <property type="match status" value="1"/>
</dbReference>
<dbReference type="InterPro" id="IPR029058">
    <property type="entry name" value="AB_hydrolase_fold"/>
</dbReference>
<protein>
    <recommendedName>
        <fullName evidence="2">Alpha/beta hydrolase</fullName>
    </recommendedName>
</protein>
<dbReference type="AlphaFoldDB" id="A0A381VGE0"/>
<accession>A0A381VGE0</accession>
<evidence type="ECO:0008006" key="2">
    <source>
        <dbReference type="Google" id="ProtNLM"/>
    </source>
</evidence>
<name>A0A381VGE0_9ZZZZ</name>
<reference evidence="1" key="1">
    <citation type="submission" date="2018-05" db="EMBL/GenBank/DDBJ databases">
        <authorList>
            <person name="Lanie J.A."/>
            <person name="Ng W.-L."/>
            <person name="Kazmierczak K.M."/>
            <person name="Andrzejewski T.M."/>
            <person name="Davidsen T.M."/>
            <person name="Wayne K.J."/>
            <person name="Tettelin H."/>
            <person name="Glass J.I."/>
            <person name="Rusch D."/>
            <person name="Podicherti R."/>
            <person name="Tsui H.-C.T."/>
            <person name="Winkler M.E."/>
        </authorList>
    </citation>
    <scope>NUCLEOTIDE SEQUENCE</scope>
</reference>
<gene>
    <name evidence="1" type="ORF">METZ01_LOCUS92279</name>
</gene>
<organism evidence="1">
    <name type="scientific">marine metagenome</name>
    <dbReference type="NCBI Taxonomy" id="408172"/>
    <lineage>
        <taxon>unclassified sequences</taxon>
        <taxon>metagenomes</taxon>
        <taxon>ecological metagenomes</taxon>
    </lineage>
</organism>
<dbReference type="SUPFAM" id="SSF53474">
    <property type="entry name" value="alpha/beta-Hydrolases"/>
    <property type="match status" value="1"/>
</dbReference>
<dbReference type="EMBL" id="UINC01008768">
    <property type="protein sequence ID" value="SVA39425.1"/>
    <property type="molecule type" value="Genomic_DNA"/>
</dbReference>
<evidence type="ECO:0000313" key="1">
    <source>
        <dbReference type="EMBL" id="SVA39425.1"/>
    </source>
</evidence>